<reference evidence="1 2" key="2">
    <citation type="journal article" date="2019" name="G3 (Bethesda)">
        <title>Hybrid Assembly of the Genome of the Entomopathogenic Nematode Steinernema carpocapsae Identifies the X-Chromosome.</title>
        <authorList>
            <person name="Serra L."/>
            <person name="Macchietto M."/>
            <person name="Macias-Munoz A."/>
            <person name="McGill C.J."/>
            <person name="Rodriguez I.M."/>
            <person name="Rodriguez B."/>
            <person name="Murad R."/>
            <person name="Mortazavi A."/>
        </authorList>
    </citation>
    <scope>NUCLEOTIDE SEQUENCE [LARGE SCALE GENOMIC DNA]</scope>
    <source>
        <strain evidence="1 2">ALL</strain>
    </source>
</reference>
<accession>A0A4U5NXL7</accession>
<protein>
    <submittedName>
        <fullName evidence="1">Uncharacterized protein</fullName>
    </submittedName>
</protein>
<keyword evidence="2" id="KW-1185">Reference proteome</keyword>
<evidence type="ECO:0000313" key="2">
    <source>
        <dbReference type="Proteomes" id="UP000298663"/>
    </source>
</evidence>
<sequence length="96" mass="10749">MSLYFIEHSQVRVHSRANFNAHSHITLSPTSLCPNRVPYLAIFGYRFLKRGSEGRACFAVLRGGEAANEGQTGLLYTDRFTEKQKLKMRQSAGASV</sequence>
<dbReference type="AlphaFoldDB" id="A0A4U5NXL7"/>
<reference evidence="1 2" key="1">
    <citation type="journal article" date="2015" name="Genome Biol.">
        <title>Comparative genomics of Steinernema reveals deeply conserved gene regulatory networks.</title>
        <authorList>
            <person name="Dillman A.R."/>
            <person name="Macchietto M."/>
            <person name="Porter C.F."/>
            <person name="Rogers A."/>
            <person name="Williams B."/>
            <person name="Antoshechkin I."/>
            <person name="Lee M.M."/>
            <person name="Goodwin Z."/>
            <person name="Lu X."/>
            <person name="Lewis E.E."/>
            <person name="Goodrich-Blair H."/>
            <person name="Stock S.P."/>
            <person name="Adams B.J."/>
            <person name="Sternberg P.W."/>
            <person name="Mortazavi A."/>
        </authorList>
    </citation>
    <scope>NUCLEOTIDE SEQUENCE [LARGE SCALE GENOMIC DNA]</scope>
    <source>
        <strain evidence="1 2">ALL</strain>
    </source>
</reference>
<dbReference type="EMBL" id="AZBU02000003">
    <property type="protein sequence ID" value="TKR88357.1"/>
    <property type="molecule type" value="Genomic_DNA"/>
</dbReference>
<proteinExistence type="predicted"/>
<gene>
    <name evidence="1" type="ORF">L596_012613</name>
</gene>
<evidence type="ECO:0000313" key="1">
    <source>
        <dbReference type="EMBL" id="TKR88357.1"/>
    </source>
</evidence>
<comment type="caution">
    <text evidence="1">The sequence shown here is derived from an EMBL/GenBank/DDBJ whole genome shotgun (WGS) entry which is preliminary data.</text>
</comment>
<name>A0A4U5NXL7_STECR</name>
<dbReference type="Proteomes" id="UP000298663">
    <property type="component" value="Unassembled WGS sequence"/>
</dbReference>
<organism evidence="1 2">
    <name type="scientific">Steinernema carpocapsae</name>
    <name type="common">Entomopathogenic nematode</name>
    <dbReference type="NCBI Taxonomy" id="34508"/>
    <lineage>
        <taxon>Eukaryota</taxon>
        <taxon>Metazoa</taxon>
        <taxon>Ecdysozoa</taxon>
        <taxon>Nematoda</taxon>
        <taxon>Chromadorea</taxon>
        <taxon>Rhabditida</taxon>
        <taxon>Tylenchina</taxon>
        <taxon>Panagrolaimomorpha</taxon>
        <taxon>Strongyloidoidea</taxon>
        <taxon>Steinernematidae</taxon>
        <taxon>Steinernema</taxon>
    </lineage>
</organism>